<organism evidence="2 3">
    <name type="scientific">Lophiostoma macrostomum CBS 122681</name>
    <dbReference type="NCBI Taxonomy" id="1314788"/>
    <lineage>
        <taxon>Eukaryota</taxon>
        <taxon>Fungi</taxon>
        <taxon>Dikarya</taxon>
        <taxon>Ascomycota</taxon>
        <taxon>Pezizomycotina</taxon>
        <taxon>Dothideomycetes</taxon>
        <taxon>Pleosporomycetidae</taxon>
        <taxon>Pleosporales</taxon>
        <taxon>Lophiostomataceae</taxon>
        <taxon>Lophiostoma</taxon>
    </lineage>
</organism>
<evidence type="ECO:0000313" key="2">
    <source>
        <dbReference type="EMBL" id="KAF2655197.1"/>
    </source>
</evidence>
<proteinExistence type="predicted"/>
<feature type="transmembrane region" description="Helical" evidence="1">
    <location>
        <begin position="47"/>
        <end position="71"/>
    </location>
</feature>
<dbReference type="InterPro" id="IPR001128">
    <property type="entry name" value="Cyt_P450"/>
</dbReference>
<evidence type="ECO:0008006" key="4">
    <source>
        <dbReference type="Google" id="ProtNLM"/>
    </source>
</evidence>
<dbReference type="OrthoDB" id="3945418at2759"/>
<sequence>TPVGMTLRDISHDERPIPQASIFIPEGRLDTSGRLDKSKDRFYVPFGRGYCICLGHIFATTSILFTLTAVFRKFGLELFDTDYERDVKIVRDYFIGKLSKKARGVKVKMLSRRV</sequence>
<dbReference type="GO" id="GO:0016705">
    <property type="term" value="F:oxidoreductase activity, acting on paired donors, with incorporation or reduction of molecular oxygen"/>
    <property type="evidence" value="ECO:0007669"/>
    <property type="project" value="InterPro"/>
</dbReference>
<dbReference type="EMBL" id="MU004352">
    <property type="protein sequence ID" value="KAF2655197.1"/>
    <property type="molecule type" value="Genomic_DNA"/>
</dbReference>
<dbReference type="AlphaFoldDB" id="A0A6A6T7B2"/>
<dbReference type="GO" id="GO:0004497">
    <property type="term" value="F:monooxygenase activity"/>
    <property type="evidence" value="ECO:0007669"/>
    <property type="project" value="InterPro"/>
</dbReference>
<feature type="non-terminal residue" evidence="2">
    <location>
        <position position="1"/>
    </location>
</feature>
<protein>
    <recommendedName>
        <fullName evidence="4">Cytochrome P450</fullName>
    </recommendedName>
</protein>
<accession>A0A6A6T7B2</accession>
<reference evidence="2" key="1">
    <citation type="journal article" date="2020" name="Stud. Mycol.">
        <title>101 Dothideomycetes genomes: a test case for predicting lifestyles and emergence of pathogens.</title>
        <authorList>
            <person name="Haridas S."/>
            <person name="Albert R."/>
            <person name="Binder M."/>
            <person name="Bloem J."/>
            <person name="Labutti K."/>
            <person name="Salamov A."/>
            <person name="Andreopoulos B."/>
            <person name="Baker S."/>
            <person name="Barry K."/>
            <person name="Bills G."/>
            <person name="Bluhm B."/>
            <person name="Cannon C."/>
            <person name="Castanera R."/>
            <person name="Culley D."/>
            <person name="Daum C."/>
            <person name="Ezra D."/>
            <person name="Gonzalez J."/>
            <person name="Henrissat B."/>
            <person name="Kuo A."/>
            <person name="Liang C."/>
            <person name="Lipzen A."/>
            <person name="Lutzoni F."/>
            <person name="Magnuson J."/>
            <person name="Mondo S."/>
            <person name="Nolan M."/>
            <person name="Ohm R."/>
            <person name="Pangilinan J."/>
            <person name="Park H.-J."/>
            <person name="Ramirez L."/>
            <person name="Alfaro M."/>
            <person name="Sun H."/>
            <person name="Tritt A."/>
            <person name="Yoshinaga Y."/>
            <person name="Zwiers L.-H."/>
            <person name="Turgeon B."/>
            <person name="Goodwin S."/>
            <person name="Spatafora J."/>
            <person name="Crous P."/>
            <person name="Grigoriev I."/>
        </authorList>
    </citation>
    <scope>NUCLEOTIDE SEQUENCE</scope>
    <source>
        <strain evidence="2">CBS 122681</strain>
    </source>
</reference>
<dbReference type="GO" id="GO:0020037">
    <property type="term" value="F:heme binding"/>
    <property type="evidence" value="ECO:0007669"/>
    <property type="project" value="InterPro"/>
</dbReference>
<name>A0A6A6T7B2_9PLEO</name>
<dbReference type="InterPro" id="IPR036396">
    <property type="entry name" value="Cyt_P450_sf"/>
</dbReference>
<dbReference type="PRINTS" id="PR00463">
    <property type="entry name" value="EP450I"/>
</dbReference>
<dbReference type="Gene3D" id="1.10.630.10">
    <property type="entry name" value="Cytochrome P450"/>
    <property type="match status" value="1"/>
</dbReference>
<evidence type="ECO:0000313" key="3">
    <source>
        <dbReference type="Proteomes" id="UP000799324"/>
    </source>
</evidence>
<dbReference type="InterPro" id="IPR002401">
    <property type="entry name" value="Cyt_P450_E_grp-I"/>
</dbReference>
<gene>
    <name evidence="2" type="ORF">K491DRAFT_599229</name>
</gene>
<dbReference type="Pfam" id="PF00067">
    <property type="entry name" value="p450"/>
    <property type="match status" value="1"/>
</dbReference>
<dbReference type="Proteomes" id="UP000799324">
    <property type="component" value="Unassembled WGS sequence"/>
</dbReference>
<keyword evidence="1" id="KW-0812">Transmembrane</keyword>
<dbReference type="GO" id="GO:0005506">
    <property type="term" value="F:iron ion binding"/>
    <property type="evidence" value="ECO:0007669"/>
    <property type="project" value="InterPro"/>
</dbReference>
<keyword evidence="1" id="KW-1133">Transmembrane helix</keyword>
<evidence type="ECO:0000256" key="1">
    <source>
        <dbReference type="SAM" id="Phobius"/>
    </source>
</evidence>
<keyword evidence="3" id="KW-1185">Reference proteome</keyword>
<keyword evidence="1" id="KW-0472">Membrane</keyword>
<dbReference type="SUPFAM" id="SSF48264">
    <property type="entry name" value="Cytochrome P450"/>
    <property type="match status" value="1"/>
</dbReference>